<dbReference type="EMBL" id="CM035424">
    <property type="protein sequence ID" value="KAH7351953.1"/>
    <property type="molecule type" value="Genomic_DNA"/>
</dbReference>
<keyword evidence="2" id="KW-1185">Reference proteome</keyword>
<evidence type="ECO:0000313" key="2">
    <source>
        <dbReference type="Proteomes" id="UP000825935"/>
    </source>
</evidence>
<organism evidence="1 2">
    <name type="scientific">Ceratopteris richardii</name>
    <name type="common">Triangle waterfern</name>
    <dbReference type="NCBI Taxonomy" id="49495"/>
    <lineage>
        <taxon>Eukaryota</taxon>
        <taxon>Viridiplantae</taxon>
        <taxon>Streptophyta</taxon>
        <taxon>Embryophyta</taxon>
        <taxon>Tracheophyta</taxon>
        <taxon>Polypodiopsida</taxon>
        <taxon>Polypodiidae</taxon>
        <taxon>Polypodiales</taxon>
        <taxon>Pteridineae</taxon>
        <taxon>Pteridaceae</taxon>
        <taxon>Parkerioideae</taxon>
        <taxon>Ceratopteris</taxon>
    </lineage>
</organism>
<dbReference type="OrthoDB" id="1902212at2759"/>
<evidence type="ECO:0000313" key="1">
    <source>
        <dbReference type="EMBL" id="KAH7351953.1"/>
    </source>
</evidence>
<reference evidence="1" key="1">
    <citation type="submission" date="2021-08" db="EMBL/GenBank/DDBJ databases">
        <title>WGS assembly of Ceratopteris richardii.</title>
        <authorList>
            <person name="Marchant D.B."/>
            <person name="Chen G."/>
            <person name="Jenkins J."/>
            <person name="Shu S."/>
            <person name="Leebens-Mack J."/>
            <person name="Grimwood J."/>
            <person name="Schmutz J."/>
            <person name="Soltis P."/>
            <person name="Soltis D."/>
            <person name="Chen Z.-H."/>
        </authorList>
    </citation>
    <scope>NUCLEOTIDE SEQUENCE</scope>
    <source>
        <strain evidence="1">Whitten #5841</strain>
        <tissue evidence="1">Leaf</tissue>
    </source>
</reference>
<dbReference type="Proteomes" id="UP000825935">
    <property type="component" value="Chromosome 19"/>
</dbReference>
<gene>
    <name evidence="1" type="ORF">KP509_19G022000</name>
</gene>
<protein>
    <submittedName>
        <fullName evidence="1">Uncharacterized protein</fullName>
    </submittedName>
</protein>
<sequence>MPLWHSMGPSLCKLIVGLKPKKLSRLILIKRRKKRAAQEGADPFAGGWKVVGLTTKSPCVGAASPSQLSVQEQYDVVTAARHSSYHGSPTRSSGSYIAGRNSDVIPNLPRFSTSSCYERLSIEGGFDLPTLLKLGACSDGPGDLVRQGSGTSLAQHRHSTSSSTSSFMSLTSSRLKHVYAQQKDLLMTDLLGNQSHVGELFSGNQFLTHLSAAPAVLSSPCVNSFLRPSHGLVDASMSRREAEPKDRIILFL</sequence>
<comment type="caution">
    <text evidence="1">The sequence shown here is derived from an EMBL/GenBank/DDBJ whole genome shotgun (WGS) entry which is preliminary data.</text>
</comment>
<accession>A0A8T2SM70</accession>
<name>A0A8T2SM70_CERRI</name>
<proteinExistence type="predicted"/>
<dbReference type="AlphaFoldDB" id="A0A8T2SM70"/>